<accession>A0A7R9QDS0</accession>
<dbReference type="GO" id="GO:0045944">
    <property type="term" value="P:positive regulation of transcription by RNA polymerase II"/>
    <property type="evidence" value="ECO:0007669"/>
    <property type="project" value="TreeGrafter"/>
</dbReference>
<evidence type="ECO:0000256" key="7">
    <source>
        <dbReference type="ARBA" id="ARBA00023163"/>
    </source>
</evidence>
<keyword evidence="3" id="KW-0863">Zinc-finger</keyword>
<gene>
    <name evidence="9" type="ORF">ONB1V03_LOCUS3414</name>
</gene>
<dbReference type="SUPFAM" id="SSF48508">
    <property type="entry name" value="Nuclear receptor ligand-binding domain"/>
    <property type="match status" value="1"/>
</dbReference>
<comment type="similarity">
    <text evidence="1">Belongs to the nuclear hormone receptor family. NR1 subfamily.</text>
</comment>
<evidence type="ECO:0000256" key="6">
    <source>
        <dbReference type="ARBA" id="ARBA00023125"/>
    </source>
</evidence>
<keyword evidence="10" id="KW-1185">Reference proteome</keyword>
<name>A0A7R9QDS0_9ACAR</name>
<dbReference type="EMBL" id="OC915824">
    <property type="protein sequence ID" value="CAD7642100.1"/>
    <property type="molecule type" value="Genomic_DNA"/>
</dbReference>
<dbReference type="PANTHER" id="PTHR24082">
    <property type="entry name" value="NUCLEAR HORMONE RECEPTOR"/>
    <property type="match status" value="1"/>
</dbReference>
<dbReference type="GO" id="GO:0008270">
    <property type="term" value="F:zinc ion binding"/>
    <property type="evidence" value="ECO:0007669"/>
    <property type="project" value="UniProtKB-KW"/>
</dbReference>
<dbReference type="Gene3D" id="1.10.565.10">
    <property type="entry name" value="Retinoid X Receptor"/>
    <property type="match status" value="1"/>
</dbReference>
<evidence type="ECO:0000256" key="2">
    <source>
        <dbReference type="ARBA" id="ARBA00022723"/>
    </source>
</evidence>
<evidence type="ECO:0000313" key="10">
    <source>
        <dbReference type="Proteomes" id="UP000728032"/>
    </source>
</evidence>
<dbReference type="InterPro" id="IPR035500">
    <property type="entry name" value="NHR-like_dom_sf"/>
</dbReference>
<organism evidence="9">
    <name type="scientific">Oppiella nova</name>
    <dbReference type="NCBI Taxonomy" id="334625"/>
    <lineage>
        <taxon>Eukaryota</taxon>
        <taxon>Metazoa</taxon>
        <taxon>Ecdysozoa</taxon>
        <taxon>Arthropoda</taxon>
        <taxon>Chelicerata</taxon>
        <taxon>Arachnida</taxon>
        <taxon>Acari</taxon>
        <taxon>Acariformes</taxon>
        <taxon>Sarcoptiformes</taxon>
        <taxon>Oribatida</taxon>
        <taxon>Brachypylina</taxon>
        <taxon>Oppioidea</taxon>
        <taxon>Oppiidae</taxon>
        <taxon>Oppiella</taxon>
    </lineage>
</organism>
<sequence length="149" mass="16989">MDSAPISISDEEITEQILAIESSVMSETCSVTEIALRNSKDLAIAPVFPVIRDYHSWNQLESIRIRELLSASNIRDDPLSKHDLKVYTFKQMMCETGHRMEDWIKDTISFAKSLNGFKSFCADDQWTLAKNGCIEMCLMRNALDYNDEG</sequence>
<keyword evidence="6" id="KW-0238">DNA-binding</keyword>
<dbReference type="PANTHER" id="PTHR24082:SF473">
    <property type="entry name" value="ECDYSONE-INDUCED PROTEIN 75B, ISOFORM B"/>
    <property type="match status" value="1"/>
</dbReference>
<dbReference type="GO" id="GO:0004879">
    <property type="term" value="F:nuclear receptor activity"/>
    <property type="evidence" value="ECO:0007669"/>
    <property type="project" value="TreeGrafter"/>
</dbReference>
<dbReference type="GO" id="GO:0000978">
    <property type="term" value="F:RNA polymerase II cis-regulatory region sequence-specific DNA binding"/>
    <property type="evidence" value="ECO:0007669"/>
    <property type="project" value="TreeGrafter"/>
</dbReference>
<keyword evidence="4" id="KW-0862">Zinc</keyword>
<dbReference type="GO" id="GO:0030154">
    <property type="term" value="P:cell differentiation"/>
    <property type="evidence" value="ECO:0007669"/>
    <property type="project" value="TreeGrafter"/>
</dbReference>
<evidence type="ECO:0000313" key="9">
    <source>
        <dbReference type="EMBL" id="CAD7642100.1"/>
    </source>
</evidence>
<dbReference type="EMBL" id="CAJPVJ010000999">
    <property type="protein sequence ID" value="CAG2163850.1"/>
    <property type="molecule type" value="Genomic_DNA"/>
</dbReference>
<keyword evidence="8" id="KW-0675">Receptor</keyword>
<dbReference type="AlphaFoldDB" id="A0A7R9QDS0"/>
<evidence type="ECO:0000256" key="4">
    <source>
        <dbReference type="ARBA" id="ARBA00022833"/>
    </source>
</evidence>
<keyword evidence="5" id="KW-0805">Transcription regulation</keyword>
<dbReference type="GO" id="GO:0000122">
    <property type="term" value="P:negative regulation of transcription by RNA polymerase II"/>
    <property type="evidence" value="ECO:0007669"/>
    <property type="project" value="TreeGrafter"/>
</dbReference>
<dbReference type="Proteomes" id="UP000728032">
    <property type="component" value="Unassembled WGS sequence"/>
</dbReference>
<evidence type="ECO:0000256" key="3">
    <source>
        <dbReference type="ARBA" id="ARBA00022771"/>
    </source>
</evidence>
<dbReference type="InterPro" id="IPR050234">
    <property type="entry name" value="Nuclear_hormone_rcpt_NR1"/>
</dbReference>
<keyword evidence="2" id="KW-0479">Metal-binding</keyword>
<reference evidence="9" key="1">
    <citation type="submission" date="2020-11" db="EMBL/GenBank/DDBJ databases">
        <authorList>
            <person name="Tran Van P."/>
        </authorList>
    </citation>
    <scope>NUCLEOTIDE SEQUENCE</scope>
</reference>
<dbReference type="GO" id="GO:0009755">
    <property type="term" value="P:hormone-mediated signaling pathway"/>
    <property type="evidence" value="ECO:0007669"/>
    <property type="project" value="TreeGrafter"/>
</dbReference>
<proteinExistence type="inferred from homology"/>
<keyword evidence="7" id="KW-0804">Transcription</keyword>
<protein>
    <submittedName>
        <fullName evidence="9">Uncharacterized protein</fullName>
    </submittedName>
</protein>
<evidence type="ECO:0000256" key="5">
    <source>
        <dbReference type="ARBA" id="ARBA00023015"/>
    </source>
</evidence>
<evidence type="ECO:0000256" key="8">
    <source>
        <dbReference type="ARBA" id="ARBA00023170"/>
    </source>
</evidence>
<evidence type="ECO:0000256" key="1">
    <source>
        <dbReference type="ARBA" id="ARBA00008092"/>
    </source>
</evidence>